<reference evidence="3 4" key="1">
    <citation type="submission" date="2019-03" db="EMBL/GenBank/DDBJ databases">
        <authorList>
            <person name="Kim M.K.M."/>
        </authorList>
    </citation>
    <scope>NUCLEOTIDE SEQUENCE [LARGE SCALE GENOMIC DNA]</scope>
    <source>
        <strain evidence="3 4">18JY21-1</strain>
    </source>
</reference>
<dbReference type="AlphaFoldDB" id="A0A4R4EII5"/>
<dbReference type="PANTHER" id="PTHR37533:SF2">
    <property type="entry name" value="FLAGELLAR HOOK-LENGTH CONTROL PROTEIN"/>
    <property type="match status" value="1"/>
</dbReference>
<dbReference type="InterPro" id="IPR021136">
    <property type="entry name" value="Flagellar_hook_control-like_C"/>
</dbReference>
<dbReference type="InterPro" id="IPR052563">
    <property type="entry name" value="FliK"/>
</dbReference>
<dbReference type="InterPro" id="IPR038610">
    <property type="entry name" value="FliK-like_C_sf"/>
</dbReference>
<dbReference type="RefSeq" id="WP_132416611.1">
    <property type="nucleotide sequence ID" value="NZ_SKFG01000002.1"/>
</dbReference>
<name>A0A4R4EII5_9BACL</name>
<dbReference type="OrthoDB" id="2380967at2"/>
<proteinExistence type="predicted"/>
<gene>
    <name evidence="3" type="ORF">E0485_03635</name>
</gene>
<evidence type="ECO:0000313" key="3">
    <source>
        <dbReference type="EMBL" id="TCZ79964.1"/>
    </source>
</evidence>
<evidence type="ECO:0000256" key="1">
    <source>
        <dbReference type="SAM" id="MobiDB-lite"/>
    </source>
</evidence>
<evidence type="ECO:0000259" key="2">
    <source>
        <dbReference type="Pfam" id="PF02120"/>
    </source>
</evidence>
<feature type="compositionally biased region" description="Low complexity" evidence="1">
    <location>
        <begin position="426"/>
        <end position="442"/>
    </location>
</feature>
<dbReference type="CDD" id="cd17470">
    <property type="entry name" value="T3SS_Flik_C"/>
    <property type="match status" value="1"/>
</dbReference>
<dbReference type="Gene3D" id="3.30.750.140">
    <property type="match status" value="1"/>
</dbReference>
<dbReference type="PANTHER" id="PTHR37533">
    <property type="entry name" value="FLAGELLAR HOOK-LENGTH CONTROL PROTEIN"/>
    <property type="match status" value="1"/>
</dbReference>
<dbReference type="EMBL" id="SKFG01000002">
    <property type="protein sequence ID" value="TCZ79964.1"/>
    <property type="molecule type" value="Genomic_DNA"/>
</dbReference>
<organism evidence="3 4">
    <name type="scientific">Paenibacillus albiflavus</name>
    <dbReference type="NCBI Taxonomy" id="2545760"/>
    <lineage>
        <taxon>Bacteria</taxon>
        <taxon>Bacillati</taxon>
        <taxon>Bacillota</taxon>
        <taxon>Bacilli</taxon>
        <taxon>Bacillales</taxon>
        <taxon>Paenibacillaceae</taxon>
        <taxon>Paenibacillus</taxon>
    </lineage>
</organism>
<keyword evidence="3" id="KW-0969">Cilium</keyword>
<feature type="region of interest" description="Disordered" evidence="1">
    <location>
        <begin position="426"/>
        <end position="453"/>
    </location>
</feature>
<sequence>MDMQAILPSLSSAVSSTGAAVSKGGQAASQASNSSSGSFANLLQAEANPQSTDTNSVINSELLAAMSGLPQTIQQLLTGLEGNNEGEQSLISDMLEAMNRDPQMAQTLLNDTDVRSWLQDATSLLNAWAAQSSGFNSTLLNQQAFGNQSLTDQSNVLEMQRVLMTIATLNDQQPDHPILQHLLTQLKQVMEPYTAALTNQADVKSSGSELLAQTLTAASSNSVQQDRSIPKLAGGIVTGQANEDDLIATESLTSKIQVQPALSKLELLAVKNSHPYANLSSSDPLQPLPKEAQATDMTSNLNAGMPLQTVLRNPLSDMTQTVLPTMNAANFADDMSQFVVKTMKVSLLGDGLSEAKFALQPQNLGHIDVKLTMHNGTLVAQIATNSLGAKELIESQLPQLRQMLQNQGLQVERLEVTQNTNASSMMFQQQGQRQQSFNQEQSSKSRTSSDQLGIEDVELLHNIAEAKEKIRSASSDSSFQASV</sequence>
<dbReference type="Proteomes" id="UP000295418">
    <property type="component" value="Unassembled WGS sequence"/>
</dbReference>
<protein>
    <submittedName>
        <fullName evidence="3">Flagellar hook-length control protein FliK</fullName>
    </submittedName>
</protein>
<evidence type="ECO:0000313" key="4">
    <source>
        <dbReference type="Proteomes" id="UP000295418"/>
    </source>
</evidence>
<keyword evidence="3" id="KW-0966">Cell projection</keyword>
<accession>A0A4R4EII5</accession>
<keyword evidence="3" id="KW-0282">Flagellum</keyword>
<feature type="domain" description="Flagellar hook-length control protein-like C-terminal" evidence="2">
    <location>
        <begin position="348"/>
        <end position="421"/>
    </location>
</feature>
<dbReference type="Pfam" id="PF02120">
    <property type="entry name" value="Flg_hook"/>
    <property type="match status" value="1"/>
</dbReference>
<comment type="caution">
    <text evidence="3">The sequence shown here is derived from an EMBL/GenBank/DDBJ whole genome shotgun (WGS) entry which is preliminary data.</text>
</comment>
<keyword evidence="4" id="KW-1185">Reference proteome</keyword>